<sequence length="68" mass="7448">MGPNQGTNAYLDALGRDLCNKFLDPPSANLGAKESSSNHLRSSAPPLPTPDKDRREQSEFRDHGGKQR</sequence>
<comment type="caution">
    <text evidence="2">The sequence shown here is derived from an EMBL/GenBank/DDBJ whole genome shotgun (WGS) entry which is preliminary data.</text>
</comment>
<dbReference type="AlphaFoldDB" id="A0ABD0VW51"/>
<feature type="region of interest" description="Disordered" evidence="1">
    <location>
        <begin position="25"/>
        <end position="68"/>
    </location>
</feature>
<evidence type="ECO:0000256" key="1">
    <source>
        <dbReference type="SAM" id="MobiDB-lite"/>
    </source>
</evidence>
<proteinExistence type="predicted"/>
<organism evidence="2 3">
    <name type="scientific">Dendrobium thyrsiflorum</name>
    <name type="common">Pinecone-like raceme dendrobium</name>
    <name type="synonym">Orchid</name>
    <dbReference type="NCBI Taxonomy" id="117978"/>
    <lineage>
        <taxon>Eukaryota</taxon>
        <taxon>Viridiplantae</taxon>
        <taxon>Streptophyta</taxon>
        <taxon>Embryophyta</taxon>
        <taxon>Tracheophyta</taxon>
        <taxon>Spermatophyta</taxon>
        <taxon>Magnoliopsida</taxon>
        <taxon>Liliopsida</taxon>
        <taxon>Asparagales</taxon>
        <taxon>Orchidaceae</taxon>
        <taxon>Epidendroideae</taxon>
        <taxon>Malaxideae</taxon>
        <taxon>Dendrobiinae</taxon>
        <taxon>Dendrobium</taxon>
    </lineage>
</organism>
<dbReference type="EMBL" id="JANQDX010000003">
    <property type="protein sequence ID" value="KAL0926967.1"/>
    <property type="molecule type" value="Genomic_DNA"/>
</dbReference>
<gene>
    <name evidence="2" type="ORF">M5K25_003227</name>
</gene>
<evidence type="ECO:0000313" key="2">
    <source>
        <dbReference type="EMBL" id="KAL0926967.1"/>
    </source>
</evidence>
<accession>A0ABD0VW51</accession>
<dbReference type="Proteomes" id="UP001552299">
    <property type="component" value="Unassembled WGS sequence"/>
</dbReference>
<evidence type="ECO:0000313" key="3">
    <source>
        <dbReference type="Proteomes" id="UP001552299"/>
    </source>
</evidence>
<reference evidence="2 3" key="1">
    <citation type="journal article" date="2024" name="Plant Biotechnol. J.">
        <title>Dendrobium thyrsiflorum genome and its molecular insights into genes involved in important horticultural traits.</title>
        <authorList>
            <person name="Chen B."/>
            <person name="Wang J.Y."/>
            <person name="Zheng P.J."/>
            <person name="Li K.L."/>
            <person name="Liang Y.M."/>
            <person name="Chen X.F."/>
            <person name="Zhang C."/>
            <person name="Zhao X."/>
            <person name="He X."/>
            <person name="Zhang G.Q."/>
            <person name="Liu Z.J."/>
            <person name="Xu Q."/>
        </authorList>
    </citation>
    <scope>NUCLEOTIDE SEQUENCE [LARGE SCALE GENOMIC DNA]</scope>
    <source>
        <strain evidence="2">GZMU011</strain>
    </source>
</reference>
<name>A0ABD0VW51_DENTH</name>
<keyword evidence="3" id="KW-1185">Reference proteome</keyword>
<protein>
    <submittedName>
        <fullName evidence="2">Uncharacterized protein</fullName>
    </submittedName>
</protein>
<feature type="compositionally biased region" description="Basic and acidic residues" evidence="1">
    <location>
        <begin position="50"/>
        <end position="68"/>
    </location>
</feature>